<dbReference type="Pfam" id="PF06892">
    <property type="entry name" value="Phage_CP76"/>
    <property type="match status" value="1"/>
</dbReference>
<proteinExistence type="predicted"/>
<dbReference type="InterPro" id="IPR009679">
    <property type="entry name" value="Phage_186_CII-like"/>
</dbReference>
<dbReference type="GO" id="GO:0003677">
    <property type="term" value="F:DNA binding"/>
    <property type="evidence" value="ECO:0007669"/>
    <property type="project" value="InterPro"/>
</dbReference>
<dbReference type="Proteomes" id="UP000002601">
    <property type="component" value="Chromosome"/>
</dbReference>
<dbReference type="eggNOG" id="ENOG50318MV">
    <property type="taxonomic scope" value="Bacteria"/>
</dbReference>
<evidence type="ECO:0000313" key="2">
    <source>
        <dbReference type="Proteomes" id="UP000002601"/>
    </source>
</evidence>
<accession>C6BW03</accession>
<dbReference type="STRING" id="526222.Desal_2147"/>
<dbReference type="EMBL" id="CP001649">
    <property type="protein sequence ID" value="ACS80206.1"/>
    <property type="molecule type" value="Genomic_DNA"/>
</dbReference>
<dbReference type="RefSeq" id="WP_015852022.1">
    <property type="nucleotide sequence ID" value="NC_012881.1"/>
</dbReference>
<dbReference type="OrthoDB" id="5454199at2"/>
<organism evidence="1 2">
    <name type="scientific">Maridesulfovibrio salexigens (strain ATCC 14822 / DSM 2638 / NCIMB 8403 / VKM B-1763)</name>
    <name type="common">Desulfovibrio salexigens</name>
    <dbReference type="NCBI Taxonomy" id="526222"/>
    <lineage>
        <taxon>Bacteria</taxon>
        <taxon>Pseudomonadati</taxon>
        <taxon>Thermodesulfobacteriota</taxon>
        <taxon>Desulfovibrionia</taxon>
        <taxon>Desulfovibrionales</taxon>
        <taxon>Desulfovibrionaceae</taxon>
        <taxon>Maridesulfovibrio</taxon>
    </lineage>
</organism>
<evidence type="ECO:0000313" key="1">
    <source>
        <dbReference type="EMBL" id="ACS80206.1"/>
    </source>
</evidence>
<dbReference type="KEGG" id="dsa:Desal_2147"/>
<keyword evidence="2" id="KW-1185">Reference proteome</keyword>
<dbReference type="AlphaFoldDB" id="C6BW03"/>
<protein>
    <submittedName>
        <fullName evidence="1">Uncharacterized protein</fullName>
    </submittedName>
</protein>
<name>C6BW03_MARSD</name>
<gene>
    <name evidence="1" type="ordered locus">Desal_2147</name>
</gene>
<reference evidence="1 2" key="1">
    <citation type="submission" date="2009-06" db="EMBL/GenBank/DDBJ databases">
        <title>Complete sequence of Desulfovibrio salexigens DSM 2638.</title>
        <authorList>
            <consortium name="US DOE Joint Genome Institute"/>
            <person name="Lucas S."/>
            <person name="Copeland A."/>
            <person name="Lapidus A."/>
            <person name="Glavina del Rio T."/>
            <person name="Tice H."/>
            <person name="Bruce D."/>
            <person name="Goodwin L."/>
            <person name="Pitluck S."/>
            <person name="Munk A.C."/>
            <person name="Brettin T."/>
            <person name="Detter J.C."/>
            <person name="Han C."/>
            <person name="Tapia R."/>
            <person name="Larimer F."/>
            <person name="Land M."/>
            <person name="Hauser L."/>
            <person name="Kyrpides N."/>
            <person name="Anderson I."/>
            <person name="Wall J.D."/>
            <person name="Arkin A.P."/>
            <person name="Dehal P."/>
            <person name="Chivian D."/>
            <person name="Giles B."/>
            <person name="Hazen T.C."/>
        </authorList>
    </citation>
    <scope>NUCLEOTIDE SEQUENCE [LARGE SCALE GENOMIC DNA]</scope>
    <source>
        <strain evidence="2">ATCC 14822 / DSM 2638 / NCIMB 8403 / VKM B-1763</strain>
    </source>
</reference>
<dbReference type="HOGENOM" id="CLU_1692630_0_0_7"/>
<sequence>MKDERKSVAVEIQNMVLRHHNMSVEVITEQTFGSTKSHWTLYKELNPEDSTAKMGVLDLVPLMKTCGSVAPLEAIAQQMNMAVVPLPEAGIFSESLEDDMNRTTKEFSDAVVKFAAIMEDGNVTAQEFAEFDKEIMELISSALFWRNRIKYLVKG</sequence>